<evidence type="ECO:0000313" key="2">
    <source>
        <dbReference type="EMBL" id="OAD22457.1"/>
    </source>
</evidence>
<dbReference type="InterPro" id="IPR047655">
    <property type="entry name" value="Transpos_IS630-like"/>
</dbReference>
<dbReference type="AlphaFoldDB" id="A0A176S3E7"/>
<dbReference type="InterPro" id="IPR036397">
    <property type="entry name" value="RNaseH_sf"/>
</dbReference>
<feature type="domain" description="Tc1-like transposase DDE" evidence="1">
    <location>
        <begin position="39"/>
        <end position="177"/>
    </location>
</feature>
<dbReference type="GO" id="GO:0003676">
    <property type="term" value="F:nucleic acid binding"/>
    <property type="evidence" value="ECO:0007669"/>
    <property type="project" value="InterPro"/>
</dbReference>
<dbReference type="EMBL" id="LUTY01000936">
    <property type="protein sequence ID" value="OAD22457.1"/>
    <property type="molecule type" value="Genomic_DNA"/>
</dbReference>
<dbReference type="PANTHER" id="PTHR46564:SF1">
    <property type="entry name" value="TRANSPOSASE"/>
    <property type="match status" value="1"/>
</dbReference>
<evidence type="ECO:0000313" key="3">
    <source>
        <dbReference type="Proteomes" id="UP000076962"/>
    </source>
</evidence>
<evidence type="ECO:0000259" key="1">
    <source>
        <dbReference type="Pfam" id="PF13358"/>
    </source>
</evidence>
<dbReference type="Gene3D" id="3.30.420.10">
    <property type="entry name" value="Ribonuclease H-like superfamily/Ribonuclease H"/>
    <property type="match status" value="1"/>
</dbReference>
<proteinExistence type="predicted"/>
<dbReference type="NCBIfam" id="NF033545">
    <property type="entry name" value="transpos_IS630"/>
    <property type="match status" value="1"/>
</dbReference>
<dbReference type="PANTHER" id="PTHR46564">
    <property type="entry name" value="TRANSPOSASE"/>
    <property type="match status" value="1"/>
</dbReference>
<gene>
    <name evidence="2" type="ORF">THIOM_001739</name>
</gene>
<dbReference type="Pfam" id="PF13358">
    <property type="entry name" value="DDE_3"/>
    <property type="match status" value="1"/>
</dbReference>
<dbReference type="InterPro" id="IPR038717">
    <property type="entry name" value="Tc1-like_DDE_dom"/>
</dbReference>
<organism evidence="2 3">
    <name type="scientific">Candidatus Thiomargarita nelsonii</name>
    <dbReference type="NCBI Taxonomy" id="1003181"/>
    <lineage>
        <taxon>Bacteria</taxon>
        <taxon>Pseudomonadati</taxon>
        <taxon>Pseudomonadota</taxon>
        <taxon>Gammaproteobacteria</taxon>
        <taxon>Thiotrichales</taxon>
        <taxon>Thiotrichaceae</taxon>
        <taxon>Thiomargarita</taxon>
    </lineage>
</organism>
<reference evidence="2 3" key="1">
    <citation type="submission" date="2016-05" db="EMBL/GenBank/DDBJ databases">
        <title>Single-cell genome of chain-forming Candidatus Thiomargarita nelsonii and comparison to other large sulfur-oxidizing bacteria.</title>
        <authorList>
            <person name="Winkel M."/>
            <person name="Salman V."/>
            <person name="Woyke T."/>
            <person name="Schulz-Vogt H."/>
            <person name="Richter M."/>
            <person name="Flood B."/>
            <person name="Bailey J."/>
            <person name="Amann R."/>
            <person name="Mussmann M."/>
        </authorList>
    </citation>
    <scope>NUCLEOTIDE SEQUENCE [LARGE SCALE GENOMIC DNA]</scope>
    <source>
        <strain evidence="2 3">THI036</strain>
    </source>
</reference>
<comment type="caution">
    <text evidence="2">The sequence shown here is derived from an EMBL/GenBank/DDBJ whole genome shotgun (WGS) entry which is preliminary data.</text>
</comment>
<dbReference type="Proteomes" id="UP000076962">
    <property type="component" value="Unassembled WGS sequence"/>
</dbReference>
<name>A0A176S3E7_9GAMM</name>
<sequence>MKLTRKKKSLFEPIKNTPENLKKPHNYQINIAPFDAEDFIFLDETGSVRNSTRSQARSPQGQRIKSPNSLIRGPRISTIGALGTEGILTALCYEGTLNSNLFEDFIEDFLVPVLTPSKVVILDNASSHHSEKAIAMIETTGAGVIFLPPDSPELNPIELIWSQIKSFLKKTIIYNTEELYEA</sequence>
<protein>
    <submittedName>
        <fullName evidence="2">Transposase</fullName>
    </submittedName>
</protein>
<keyword evidence="3" id="KW-1185">Reference proteome</keyword>
<accession>A0A176S3E7</accession>